<evidence type="ECO:0000313" key="2">
    <source>
        <dbReference type="Proteomes" id="UP000233556"/>
    </source>
</evidence>
<dbReference type="AlphaFoldDB" id="A0A2I0TH19"/>
<sequence length="76" mass="8588">MPGTLPGALANATHRQSVWEPRRGKFAGRGECFFGDRADHLRDIPPSFSRRAIHTQTWHIHLAQDHRISPSPDFSS</sequence>
<evidence type="ECO:0000313" key="1">
    <source>
        <dbReference type="EMBL" id="PKU33091.1"/>
    </source>
</evidence>
<name>A0A2I0TH19_LIMLA</name>
<dbReference type="EMBL" id="KZ510475">
    <property type="protein sequence ID" value="PKU33091.1"/>
    <property type="molecule type" value="Genomic_DNA"/>
</dbReference>
<keyword evidence="2" id="KW-1185">Reference proteome</keyword>
<protein>
    <submittedName>
        <fullName evidence="1">Uncharacterized protein</fullName>
    </submittedName>
</protein>
<proteinExistence type="predicted"/>
<reference evidence="2" key="1">
    <citation type="submission" date="2017-11" db="EMBL/GenBank/DDBJ databases">
        <authorList>
            <person name="Lima N.C."/>
            <person name="Parody-Merino A.M."/>
            <person name="Battley P.F."/>
            <person name="Fidler A.E."/>
            <person name="Prosdocimi F."/>
        </authorList>
    </citation>
    <scope>NUCLEOTIDE SEQUENCE [LARGE SCALE GENOMIC DNA]</scope>
</reference>
<organism evidence="1 2">
    <name type="scientific">Limosa lapponica baueri</name>
    <dbReference type="NCBI Taxonomy" id="1758121"/>
    <lineage>
        <taxon>Eukaryota</taxon>
        <taxon>Metazoa</taxon>
        <taxon>Chordata</taxon>
        <taxon>Craniata</taxon>
        <taxon>Vertebrata</taxon>
        <taxon>Euteleostomi</taxon>
        <taxon>Archelosauria</taxon>
        <taxon>Archosauria</taxon>
        <taxon>Dinosauria</taxon>
        <taxon>Saurischia</taxon>
        <taxon>Theropoda</taxon>
        <taxon>Coelurosauria</taxon>
        <taxon>Aves</taxon>
        <taxon>Neognathae</taxon>
        <taxon>Neoaves</taxon>
        <taxon>Charadriiformes</taxon>
        <taxon>Scolopacidae</taxon>
        <taxon>Limosa</taxon>
    </lineage>
</organism>
<dbReference type="Proteomes" id="UP000233556">
    <property type="component" value="Unassembled WGS sequence"/>
</dbReference>
<gene>
    <name evidence="1" type="ORF">llap_16605</name>
</gene>
<accession>A0A2I0TH19</accession>
<reference evidence="2" key="2">
    <citation type="submission" date="2017-12" db="EMBL/GenBank/DDBJ databases">
        <title>Genome sequence of the Bar-tailed Godwit (Limosa lapponica baueri).</title>
        <authorList>
            <person name="Lima N.C.B."/>
            <person name="Parody-Merino A.M."/>
            <person name="Battley P.F."/>
            <person name="Fidler A.E."/>
            <person name="Prosdocimi F."/>
        </authorList>
    </citation>
    <scope>NUCLEOTIDE SEQUENCE [LARGE SCALE GENOMIC DNA]</scope>
</reference>